<dbReference type="InterPro" id="IPR002347">
    <property type="entry name" value="SDR_fam"/>
</dbReference>
<dbReference type="PROSITE" id="PS00061">
    <property type="entry name" value="ADH_SHORT"/>
    <property type="match status" value="1"/>
</dbReference>
<feature type="domain" description="Ketoreductase" evidence="3">
    <location>
        <begin position="8"/>
        <end position="192"/>
    </location>
</feature>
<dbReference type="FunFam" id="3.40.50.720:FF:000084">
    <property type="entry name" value="Short-chain dehydrogenase reductase"/>
    <property type="match status" value="1"/>
</dbReference>
<name>A0A919VA57_9ACTN</name>
<dbReference type="SUPFAM" id="SSF51735">
    <property type="entry name" value="NAD(P)-binding Rossmann-fold domains"/>
    <property type="match status" value="1"/>
</dbReference>
<dbReference type="PANTHER" id="PTHR42760:SF133">
    <property type="entry name" value="3-OXOACYL-[ACYL-CARRIER-PROTEIN] REDUCTASE"/>
    <property type="match status" value="1"/>
</dbReference>
<dbReference type="AlphaFoldDB" id="A0A919VA57"/>
<evidence type="ECO:0000313" key="4">
    <source>
        <dbReference type="EMBL" id="GII95057.1"/>
    </source>
</evidence>
<dbReference type="GO" id="GO:0016616">
    <property type="term" value="F:oxidoreductase activity, acting on the CH-OH group of donors, NAD or NADP as acceptor"/>
    <property type="evidence" value="ECO:0007669"/>
    <property type="project" value="TreeGrafter"/>
</dbReference>
<gene>
    <name evidence="4" type="ORF">Ssi02_52880</name>
</gene>
<evidence type="ECO:0000313" key="5">
    <source>
        <dbReference type="Proteomes" id="UP000606172"/>
    </source>
</evidence>
<dbReference type="Proteomes" id="UP000606172">
    <property type="component" value="Unassembled WGS sequence"/>
</dbReference>
<evidence type="ECO:0000256" key="2">
    <source>
        <dbReference type="ARBA" id="ARBA00023002"/>
    </source>
</evidence>
<dbReference type="InterPro" id="IPR036291">
    <property type="entry name" value="NAD(P)-bd_dom_sf"/>
</dbReference>
<dbReference type="RefSeq" id="WP_204030105.1">
    <property type="nucleotide sequence ID" value="NZ_BOOW01000032.1"/>
</dbReference>
<keyword evidence="2" id="KW-0560">Oxidoreductase</keyword>
<reference evidence="4" key="1">
    <citation type="submission" date="2021-01" db="EMBL/GenBank/DDBJ databases">
        <title>Whole genome shotgun sequence of Sinosporangium siamense NBRC 109515.</title>
        <authorList>
            <person name="Komaki H."/>
            <person name="Tamura T."/>
        </authorList>
    </citation>
    <scope>NUCLEOTIDE SEQUENCE</scope>
    <source>
        <strain evidence="4">NBRC 109515</strain>
    </source>
</reference>
<dbReference type="EMBL" id="BOOW01000032">
    <property type="protein sequence ID" value="GII95057.1"/>
    <property type="molecule type" value="Genomic_DNA"/>
</dbReference>
<evidence type="ECO:0000256" key="1">
    <source>
        <dbReference type="ARBA" id="ARBA00006484"/>
    </source>
</evidence>
<proteinExistence type="inferred from homology"/>
<dbReference type="Gene3D" id="3.40.50.720">
    <property type="entry name" value="NAD(P)-binding Rossmann-like Domain"/>
    <property type="match status" value="1"/>
</dbReference>
<accession>A0A919VA57</accession>
<organism evidence="4 5">
    <name type="scientific">Sinosporangium siamense</name>
    <dbReference type="NCBI Taxonomy" id="1367973"/>
    <lineage>
        <taxon>Bacteria</taxon>
        <taxon>Bacillati</taxon>
        <taxon>Actinomycetota</taxon>
        <taxon>Actinomycetes</taxon>
        <taxon>Streptosporangiales</taxon>
        <taxon>Streptosporangiaceae</taxon>
        <taxon>Sinosporangium</taxon>
    </lineage>
</organism>
<protein>
    <submittedName>
        <fullName evidence="4">Short-chain dehydrogenase</fullName>
    </submittedName>
</protein>
<dbReference type="InterPro" id="IPR057326">
    <property type="entry name" value="KR_dom"/>
</dbReference>
<sequence length="250" mass="26419">MDLELQGKTAIVTGGTRGIGKGIVLALARAGVHVATCYRTEGEAVDNLAAELKEIGTPFLLARADVSVEAEVRDFVEACGREFGGSLDLLVHNAGTISHVPFGELTLDEWHSVLNTSLTAAYLLVKLSLPLLSSGSSVVTIGSRVATVGIPQRAHYTAAKSGLIGLNRSLAKELGPRGIRCNVIAPGLIETEAAAKFSPEERKVYEQRYRALISLGKFGRPADIARVVLFLASDLSAYVHGETINVDGGI</sequence>
<keyword evidence="5" id="KW-1185">Reference proteome</keyword>
<dbReference type="InterPro" id="IPR020904">
    <property type="entry name" value="Sc_DH/Rdtase_CS"/>
</dbReference>
<comment type="similarity">
    <text evidence="1">Belongs to the short-chain dehydrogenases/reductases (SDR) family.</text>
</comment>
<dbReference type="PANTHER" id="PTHR42760">
    <property type="entry name" value="SHORT-CHAIN DEHYDROGENASES/REDUCTASES FAMILY MEMBER"/>
    <property type="match status" value="1"/>
</dbReference>
<dbReference type="PRINTS" id="PR00080">
    <property type="entry name" value="SDRFAMILY"/>
</dbReference>
<comment type="caution">
    <text evidence="4">The sequence shown here is derived from an EMBL/GenBank/DDBJ whole genome shotgun (WGS) entry which is preliminary data.</text>
</comment>
<evidence type="ECO:0000259" key="3">
    <source>
        <dbReference type="SMART" id="SM00822"/>
    </source>
</evidence>
<dbReference type="Pfam" id="PF13561">
    <property type="entry name" value="adh_short_C2"/>
    <property type="match status" value="1"/>
</dbReference>
<dbReference type="SMART" id="SM00822">
    <property type="entry name" value="PKS_KR"/>
    <property type="match status" value="1"/>
</dbReference>
<dbReference type="PRINTS" id="PR00081">
    <property type="entry name" value="GDHRDH"/>
</dbReference>